<dbReference type="EMBL" id="JACXAC010000002">
    <property type="protein sequence ID" value="MBD2721589.1"/>
    <property type="molecule type" value="Genomic_DNA"/>
</dbReference>
<organism evidence="6 7">
    <name type="scientific">Hymenobacter armeniacus</name>
    <dbReference type="NCBI Taxonomy" id="2771358"/>
    <lineage>
        <taxon>Bacteria</taxon>
        <taxon>Pseudomonadati</taxon>
        <taxon>Bacteroidota</taxon>
        <taxon>Cytophagia</taxon>
        <taxon>Cytophagales</taxon>
        <taxon>Hymenobacteraceae</taxon>
        <taxon>Hymenobacter</taxon>
    </lineage>
</organism>
<comment type="subcellular location">
    <subcellularLocation>
        <location evidence="1">Membrane</location>
        <topology evidence="1">Multi-pass membrane protein</topology>
    </subcellularLocation>
</comment>
<gene>
    <name evidence="6" type="ORF">IC234_05565</name>
</gene>
<evidence type="ECO:0000313" key="6">
    <source>
        <dbReference type="EMBL" id="MBD2721589.1"/>
    </source>
</evidence>
<keyword evidence="3 5" id="KW-1133">Transmembrane helix</keyword>
<protein>
    <submittedName>
        <fullName evidence="6">DoxX family protein</fullName>
    </submittedName>
</protein>
<feature type="transmembrane region" description="Helical" evidence="5">
    <location>
        <begin position="76"/>
        <end position="93"/>
    </location>
</feature>
<name>A0ABR8JUF2_9BACT</name>
<feature type="transmembrane region" description="Helical" evidence="5">
    <location>
        <begin position="42"/>
        <end position="64"/>
    </location>
</feature>
<evidence type="ECO:0000256" key="3">
    <source>
        <dbReference type="ARBA" id="ARBA00022989"/>
    </source>
</evidence>
<dbReference type="Pfam" id="PF13564">
    <property type="entry name" value="DoxX_2"/>
    <property type="match status" value="1"/>
</dbReference>
<dbReference type="RefSeq" id="WP_190922865.1">
    <property type="nucleotide sequence ID" value="NZ_JACXAC010000002.1"/>
</dbReference>
<accession>A0ABR8JUF2</accession>
<evidence type="ECO:0000256" key="5">
    <source>
        <dbReference type="SAM" id="Phobius"/>
    </source>
</evidence>
<evidence type="ECO:0000256" key="1">
    <source>
        <dbReference type="ARBA" id="ARBA00004141"/>
    </source>
</evidence>
<comment type="caution">
    <text evidence="6">The sequence shown here is derived from an EMBL/GenBank/DDBJ whole genome shotgun (WGS) entry which is preliminary data.</text>
</comment>
<evidence type="ECO:0000256" key="2">
    <source>
        <dbReference type="ARBA" id="ARBA00022692"/>
    </source>
</evidence>
<keyword evidence="4 5" id="KW-0472">Membrane</keyword>
<dbReference type="Proteomes" id="UP000606003">
    <property type="component" value="Unassembled WGS sequence"/>
</dbReference>
<feature type="transmembrane region" description="Helical" evidence="5">
    <location>
        <begin position="99"/>
        <end position="117"/>
    </location>
</feature>
<reference evidence="6 7" key="1">
    <citation type="submission" date="2020-09" db="EMBL/GenBank/DDBJ databases">
        <authorList>
            <person name="Kim M.K."/>
        </authorList>
    </citation>
    <scope>NUCLEOTIDE SEQUENCE [LARGE SCALE GENOMIC DNA]</scope>
    <source>
        <strain evidence="6 7">BT189</strain>
    </source>
</reference>
<feature type="transmembrane region" description="Helical" evidence="5">
    <location>
        <begin position="9"/>
        <end position="30"/>
    </location>
</feature>
<keyword evidence="7" id="KW-1185">Reference proteome</keyword>
<keyword evidence="2 5" id="KW-0812">Transmembrane</keyword>
<evidence type="ECO:0000313" key="7">
    <source>
        <dbReference type="Proteomes" id="UP000606003"/>
    </source>
</evidence>
<evidence type="ECO:0000256" key="4">
    <source>
        <dbReference type="ARBA" id="ARBA00023136"/>
    </source>
</evidence>
<proteinExistence type="predicted"/>
<dbReference type="InterPro" id="IPR032808">
    <property type="entry name" value="DoxX"/>
</dbReference>
<sequence length="143" mass="15073">MKPRTTARLYWGLTILFCLMMLADGVAGLLHEQNGVVAMKQLGYPVYIMDITGAAKILGALALLQNKYRALKEWAYAGFAIDFVGAGASVLFAGMGVAAAVPAAVMLAVLLGMYFLWKQYLAGRARLAAAAAPAEAASPAYAI</sequence>